<protein>
    <recommendedName>
        <fullName evidence="5">WYL domain-containing protein</fullName>
    </recommendedName>
</protein>
<feature type="domain" description="WCX" evidence="2">
    <location>
        <begin position="259"/>
        <end position="330"/>
    </location>
</feature>
<evidence type="ECO:0000259" key="1">
    <source>
        <dbReference type="Pfam" id="PF13280"/>
    </source>
</evidence>
<reference evidence="3 4" key="1">
    <citation type="submission" date="2015-09" db="EMBL/GenBank/DDBJ databases">
        <authorList>
            <consortium name="Pathogen Informatics"/>
        </authorList>
    </citation>
    <scope>NUCLEOTIDE SEQUENCE [LARGE SCALE GENOMIC DNA]</scope>
    <source>
        <strain evidence="3 4">2789STDY5608822</strain>
    </source>
</reference>
<dbReference type="Proteomes" id="UP000095455">
    <property type="component" value="Unassembled WGS sequence"/>
</dbReference>
<gene>
    <name evidence="3" type="ORF">ERS852380_03348</name>
</gene>
<evidence type="ECO:0000313" key="4">
    <source>
        <dbReference type="Proteomes" id="UP000095455"/>
    </source>
</evidence>
<dbReference type="InterPro" id="IPR051534">
    <property type="entry name" value="CBASS_pafABC_assoc_protein"/>
</dbReference>
<accession>A0A8D9LCF2</accession>
<dbReference type="InterPro" id="IPR026881">
    <property type="entry name" value="WYL_dom"/>
</dbReference>
<dbReference type="RefSeq" id="WP_057317501.1">
    <property type="nucleotide sequence ID" value="NZ_CYYK01000012.1"/>
</dbReference>
<sequence length="352" mass="41332">MPKNKNAEYRFMILDRCFSDFRHKYNIEDLLEKVNDKLYDVNGSKSMIMERQLRGDLNAIRKMLPDGIYLEAIPYDGKKCYYRYSEPDFSIYKNELSVAEVQNLRSTIEMLGKYRGLPSNGWLEEVISNLEIRFGVKSNAENLVSFGQNDQLKGIEYLSGIIDATINHQPLEIEYVSANGNYHQHTLHPYFVKQYNGRWYLFGLDEKENRIKSLALDRIQNLITSDHTFRKNEDIDFNSYFDNVVGVTVPYKVESKLEDFQLKFSPKRFKYVTSKPIHKSQKIISEEECIISLHLYHTLELEQQIFSFGPDVEVLSPSWFRKAYAEKIADCMKKYFPMQNLCIDNNDLCSVK</sequence>
<dbReference type="Pfam" id="PF13280">
    <property type="entry name" value="WYL"/>
    <property type="match status" value="1"/>
</dbReference>
<feature type="domain" description="WYL" evidence="1">
    <location>
        <begin position="156"/>
        <end position="222"/>
    </location>
</feature>
<proteinExistence type="predicted"/>
<dbReference type="PANTHER" id="PTHR34580">
    <property type="match status" value="1"/>
</dbReference>
<evidence type="ECO:0000259" key="2">
    <source>
        <dbReference type="Pfam" id="PF25583"/>
    </source>
</evidence>
<name>A0A8D9LCF2_PARDI</name>
<evidence type="ECO:0000313" key="3">
    <source>
        <dbReference type="EMBL" id="CUO87002.1"/>
    </source>
</evidence>
<evidence type="ECO:0008006" key="5">
    <source>
        <dbReference type="Google" id="ProtNLM"/>
    </source>
</evidence>
<organism evidence="3 4">
    <name type="scientific">Parabacteroides distasonis</name>
    <dbReference type="NCBI Taxonomy" id="823"/>
    <lineage>
        <taxon>Bacteria</taxon>
        <taxon>Pseudomonadati</taxon>
        <taxon>Bacteroidota</taxon>
        <taxon>Bacteroidia</taxon>
        <taxon>Bacteroidales</taxon>
        <taxon>Tannerellaceae</taxon>
        <taxon>Parabacteroides</taxon>
    </lineage>
</organism>
<dbReference type="Pfam" id="PF25583">
    <property type="entry name" value="WCX"/>
    <property type="match status" value="1"/>
</dbReference>
<dbReference type="PANTHER" id="PTHR34580:SF9">
    <property type="entry name" value="SLL5097 PROTEIN"/>
    <property type="match status" value="1"/>
</dbReference>
<dbReference type="PROSITE" id="PS52050">
    <property type="entry name" value="WYL"/>
    <property type="match status" value="1"/>
</dbReference>
<dbReference type="AlphaFoldDB" id="A0A8D9LCF2"/>
<dbReference type="InterPro" id="IPR057727">
    <property type="entry name" value="WCX_dom"/>
</dbReference>
<comment type="caution">
    <text evidence="3">The sequence shown here is derived from an EMBL/GenBank/DDBJ whole genome shotgun (WGS) entry which is preliminary data.</text>
</comment>
<dbReference type="EMBL" id="CYYK01000012">
    <property type="protein sequence ID" value="CUO87002.1"/>
    <property type="molecule type" value="Genomic_DNA"/>
</dbReference>